<name>A0A327WVT7_LARAB</name>
<proteinExistence type="predicted"/>
<accession>A0A327WVT7</accession>
<dbReference type="InterPro" id="IPR032710">
    <property type="entry name" value="NTF2-like_dom_sf"/>
</dbReference>
<dbReference type="AlphaFoldDB" id="A0A327WVT7"/>
<evidence type="ECO:0000313" key="3">
    <source>
        <dbReference type="Proteomes" id="UP000248790"/>
    </source>
</evidence>
<dbReference type="Proteomes" id="UP000248790">
    <property type="component" value="Unassembled WGS sequence"/>
</dbReference>
<gene>
    <name evidence="2" type="ORF">LX87_04722</name>
</gene>
<protein>
    <submittedName>
        <fullName evidence="2">SnoaL-like protein</fullName>
    </submittedName>
</protein>
<feature type="domain" description="SnoaL-like" evidence="1">
    <location>
        <begin position="10"/>
        <end position="84"/>
    </location>
</feature>
<organism evidence="2 3">
    <name type="scientific">Larkinella arboricola</name>
    <dbReference type="NCBI Taxonomy" id="643671"/>
    <lineage>
        <taxon>Bacteria</taxon>
        <taxon>Pseudomonadati</taxon>
        <taxon>Bacteroidota</taxon>
        <taxon>Cytophagia</taxon>
        <taxon>Cytophagales</taxon>
        <taxon>Spirosomataceae</taxon>
        <taxon>Larkinella</taxon>
    </lineage>
</organism>
<evidence type="ECO:0000313" key="2">
    <source>
        <dbReference type="EMBL" id="RAJ93210.1"/>
    </source>
</evidence>
<dbReference type="RefSeq" id="WP_111630737.1">
    <property type="nucleotide sequence ID" value="NZ_QLMC01000006.1"/>
</dbReference>
<reference evidence="2 3" key="1">
    <citation type="submission" date="2018-06" db="EMBL/GenBank/DDBJ databases">
        <title>Genomic Encyclopedia of Archaeal and Bacterial Type Strains, Phase II (KMG-II): from individual species to whole genera.</title>
        <authorList>
            <person name="Goeker M."/>
        </authorList>
    </citation>
    <scope>NUCLEOTIDE SEQUENCE [LARGE SCALE GENOMIC DNA]</scope>
    <source>
        <strain evidence="2 3">DSM 21851</strain>
    </source>
</reference>
<dbReference type="EMBL" id="QLMC01000006">
    <property type="protein sequence ID" value="RAJ93210.1"/>
    <property type="molecule type" value="Genomic_DNA"/>
</dbReference>
<comment type="caution">
    <text evidence="2">The sequence shown here is derived from an EMBL/GenBank/DDBJ whole genome shotgun (WGS) entry which is preliminary data.</text>
</comment>
<dbReference type="OrthoDB" id="8684708at2"/>
<dbReference type="Pfam" id="PF12680">
    <property type="entry name" value="SnoaL_2"/>
    <property type="match status" value="1"/>
</dbReference>
<evidence type="ECO:0000259" key="1">
    <source>
        <dbReference type="Pfam" id="PF12680"/>
    </source>
</evidence>
<dbReference type="SUPFAM" id="SSF54427">
    <property type="entry name" value="NTF2-like"/>
    <property type="match status" value="1"/>
</dbReference>
<keyword evidence="3" id="KW-1185">Reference proteome</keyword>
<dbReference type="Gene3D" id="3.10.450.50">
    <property type="match status" value="1"/>
</dbReference>
<sequence length="107" mass="11905">MRLPDNIAGLVKAQNEQDSTAFAQYFTEKATVSDEGSSYSGRDEIKEWIQQATKKYQMQLKPIHFNEDGLAAELTVEVTGTFPGSPAIMQYHIKWDGSLIGSLHIKG</sequence>
<dbReference type="InterPro" id="IPR037401">
    <property type="entry name" value="SnoaL-like"/>
</dbReference>